<feature type="signal peptide" evidence="1">
    <location>
        <begin position="1"/>
        <end position="21"/>
    </location>
</feature>
<dbReference type="EMBL" id="JAOCIZ010000001">
    <property type="protein sequence ID" value="MDH1503512.1"/>
    <property type="molecule type" value="Genomic_DNA"/>
</dbReference>
<dbReference type="EMBL" id="JAOCFT010000001">
    <property type="protein sequence ID" value="MDH1897814.1"/>
    <property type="molecule type" value="Genomic_DNA"/>
</dbReference>
<proteinExistence type="predicted"/>
<gene>
    <name evidence="3" type="ORF">N5I07_09580</name>
    <name evidence="2" type="ORF">N5I20_00365</name>
    <name evidence="4" type="ORF">VCX44_13290</name>
</gene>
<dbReference type="RefSeq" id="WP_236758614.1">
    <property type="nucleotide sequence ID" value="NZ_AP025280.1"/>
</dbReference>
<feature type="chain" id="PRO_5044704523" evidence="1">
    <location>
        <begin position="22"/>
        <end position="187"/>
    </location>
</feature>
<reference evidence="2" key="1">
    <citation type="submission" date="2022-09" db="EMBL/GenBank/DDBJ databases">
        <title>Intensive care unit water sources are persistently colonized with multi-drug resistant bacteria and are the site of extensive horizontal gene transfer of antibiotic resistance genes.</title>
        <authorList>
            <person name="Diorio-Toth L."/>
        </authorList>
    </citation>
    <scope>NUCLEOTIDE SEQUENCE</scope>
    <source>
        <strain evidence="2">GD03710</strain>
        <strain evidence="3">GD03796</strain>
    </source>
</reference>
<dbReference type="InterPro" id="IPR021330">
    <property type="entry name" value="DUF2939"/>
</dbReference>
<evidence type="ECO:0000313" key="6">
    <source>
        <dbReference type="Proteomes" id="UP001304847"/>
    </source>
</evidence>
<comment type="caution">
    <text evidence="2">The sequence shown here is derived from an EMBL/GenBank/DDBJ whole genome shotgun (WGS) entry which is preliminary data.</text>
</comment>
<keyword evidence="6" id="KW-1185">Reference proteome</keyword>
<evidence type="ECO:0000313" key="2">
    <source>
        <dbReference type="EMBL" id="MDH1503512.1"/>
    </source>
</evidence>
<accession>A0AA42R4A3</accession>
<dbReference type="Pfam" id="PF11159">
    <property type="entry name" value="DUF2939"/>
    <property type="match status" value="1"/>
</dbReference>
<name>A0AA42R4A3_AERCA</name>
<sequence>MSKGKLALGVAAGLFAAYMFAAPYITVYQIKSAAENNDATTLSEYIDFPSLRQSYKGQITAMLEKDMAENEEMKNNPFAKAGAALGGRMVEQMVDAYVTPARIVELISSEKPALEPRQSSIQSSGNATSSNRKAFADASLSYESLDKFVINVEYDGVNIEDWILRRQGLFGWKITNIVFLPAYAGVE</sequence>
<dbReference type="Proteomes" id="UP001160758">
    <property type="component" value="Unassembled WGS sequence"/>
</dbReference>
<dbReference type="Proteomes" id="UP001304847">
    <property type="component" value="Unassembled WGS sequence"/>
</dbReference>
<evidence type="ECO:0000313" key="3">
    <source>
        <dbReference type="EMBL" id="MDH1897814.1"/>
    </source>
</evidence>
<organism evidence="2 5">
    <name type="scientific">Aeromonas caviae</name>
    <name type="common">Aeromonas punctata</name>
    <dbReference type="NCBI Taxonomy" id="648"/>
    <lineage>
        <taxon>Bacteria</taxon>
        <taxon>Pseudomonadati</taxon>
        <taxon>Pseudomonadota</taxon>
        <taxon>Gammaproteobacteria</taxon>
        <taxon>Aeromonadales</taxon>
        <taxon>Aeromonadaceae</taxon>
        <taxon>Aeromonas</taxon>
    </lineage>
</organism>
<protein>
    <submittedName>
        <fullName evidence="2">DUF2939 domain-containing protein</fullName>
    </submittedName>
</protein>
<dbReference type="EMBL" id="JAYGOJ010000067">
    <property type="protein sequence ID" value="MEA9436759.1"/>
    <property type="molecule type" value="Genomic_DNA"/>
</dbReference>
<dbReference type="Proteomes" id="UP001161704">
    <property type="component" value="Unassembled WGS sequence"/>
</dbReference>
<dbReference type="AlphaFoldDB" id="A0AA42R4A3"/>
<evidence type="ECO:0000313" key="5">
    <source>
        <dbReference type="Proteomes" id="UP001161704"/>
    </source>
</evidence>
<keyword evidence="1" id="KW-0732">Signal</keyword>
<evidence type="ECO:0000256" key="1">
    <source>
        <dbReference type="SAM" id="SignalP"/>
    </source>
</evidence>
<reference evidence="4 6" key="2">
    <citation type="submission" date="2023-12" db="EMBL/GenBank/DDBJ databases">
        <title>Characterization of antibiotic resistance in Aeromonas spp. in hospital effluent.</title>
        <authorList>
            <person name="Negoseki B.R.S."/>
            <person name="Krul D."/>
            <person name="Siqueira A.C."/>
            <person name="Almeida M."/>
            <person name="Mesa D."/>
            <person name="Conte D."/>
            <person name="Dalla-Costa L.M."/>
        </authorList>
    </citation>
    <scope>NUCLEOTIDE SEQUENCE [LARGE SCALE GENOMIC DNA]</scope>
    <source>
        <strain evidence="4 6">36v</strain>
    </source>
</reference>
<evidence type="ECO:0000313" key="4">
    <source>
        <dbReference type="EMBL" id="MEA9436759.1"/>
    </source>
</evidence>